<dbReference type="InterPro" id="IPR027417">
    <property type="entry name" value="P-loop_NTPase"/>
</dbReference>
<evidence type="ECO:0000256" key="10">
    <source>
        <dbReference type="ARBA" id="ARBA00023242"/>
    </source>
</evidence>
<dbReference type="SMART" id="SM00490">
    <property type="entry name" value="HELICc"/>
    <property type="match status" value="1"/>
</dbReference>
<keyword evidence="7 13" id="KW-0378">Hydrolase</keyword>
<evidence type="ECO:0000259" key="16">
    <source>
        <dbReference type="PROSITE" id="PS51194"/>
    </source>
</evidence>
<evidence type="ECO:0000256" key="8">
    <source>
        <dbReference type="ARBA" id="ARBA00022806"/>
    </source>
</evidence>
<evidence type="ECO:0000256" key="3">
    <source>
        <dbReference type="ARBA" id="ARBA00012552"/>
    </source>
</evidence>
<dbReference type="CDD" id="cd18787">
    <property type="entry name" value="SF2_C_DEAD"/>
    <property type="match status" value="1"/>
</dbReference>
<feature type="compositionally biased region" description="Basic residues" evidence="14">
    <location>
        <begin position="135"/>
        <end position="145"/>
    </location>
</feature>
<gene>
    <name evidence="17" type="ORF">G6O67_008732</name>
</gene>
<keyword evidence="5" id="KW-0698">rRNA processing</keyword>
<evidence type="ECO:0000259" key="15">
    <source>
        <dbReference type="PROSITE" id="PS51192"/>
    </source>
</evidence>
<feature type="domain" description="Helicase ATP-binding" evidence="15">
    <location>
        <begin position="276"/>
        <end position="461"/>
    </location>
</feature>
<dbReference type="GO" id="GO:0003724">
    <property type="term" value="F:RNA helicase activity"/>
    <property type="evidence" value="ECO:0007669"/>
    <property type="project" value="UniProtKB-EC"/>
</dbReference>
<comment type="function">
    <text evidence="11">ATP-dependent RNA helicase required for 60S ribosomal subunit synthesis. Involved in efficient pre-rRNA processing, predominantly at site A3, which is necessary for the normal formation of 25S and 5.8S rRNAs.</text>
</comment>
<feature type="compositionally biased region" description="Basic and acidic residues" evidence="14">
    <location>
        <begin position="188"/>
        <end position="200"/>
    </location>
</feature>
<evidence type="ECO:0000256" key="14">
    <source>
        <dbReference type="SAM" id="MobiDB-lite"/>
    </source>
</evidence>
<dbReference type="GO" id="GO:0003676">
    <property type="term" value="F:nucleic acid binding"/>
    <property type="evidence" value="ECO:0007669"/>
    <property type="project" value="InterPro"/>
</dbReference>
<evidence type="ECO:0000256" key="7">
    <source>
        <dbReference type="ARBA" id="ARBA00022801"/>
    </source>
</evidence>
<sequence length="677" mass="73913">MPAAKHALGAEGESAAPPSKKTKVDDDAQLKTETKEGKSKKKDKKNKKPKADAEDAGQTPDADTARSIEKEHKKERKLARRESRQKLKEAGEGQQREKEQAQEEEDKEQAQVEEEKEAPAAKDKEESSSADKGKDKKKAKKTKKTKDKEQAQVEEAEEAPIAKEKEEESSADKGEDKKKAKKTKKSKDKKETKTQPDGGREYVQTMSLSSVPQADIDAFLATHEITVTDPRSSTTTGAALRPVTGFEHLPSTNLLEKQPSPFAGFKTPTPIQAGSWPFTLSGRDVVGVAETGSGKTMAFALPCVEAVCAAAAAEAEASSSKTKTRTTRAVVVSPTRELAMQTHEQMARLAALVGLRCVCLYGGASKDDQRALLQRGCDVVVATPGRLKDFMADGTVDLGGARFVVLDEADRMLDKGFEDDIRHMLGCCPPREARQTLMFTATWPQSVQALASTLMVDPVKVTIGSGRDDDGDGAVELQANARIAQAVEVVDPRDKEGRLLQILKQRQQGKHRMDRILVFCLYKKEATRIEALLSRRGISVTGIHGDLRQEQRTRSLEAFKSGTTPVLVATDVAARGLDIPEVKLVINVTFPLTIEDYVHRIGRTGRAGNTGEAITFFTVQDKALSGSLVNILKGANQPVPDDLLKFGTTVKKKTHDMYGSFFKDVDMNKKATKITFD</sequence>
<dbReference type="CDD" id="cd00268">
    <property type="entry name" value="DEADc"/>
    <property type="match status" value="1"/>
</dbReference>
<dbReference type="InterPro" id="IPR044742">
    <property type="entry name" value="DEAD/DEAH_RhlB"/>
</dbReference>
<feature type="compositionally biased region" description="Basic and acidic residues" evidence="14">
    <location>
        <begin position="160"/>
        <end position="178"/>
    </location>
</feature>
<evidence type="ECO:0000313" key="17">
    <source>
        <dbReference type="EMBL" id="KAF4504120.1"/>
    </source>
</evidence>
<dbReference type="PANTHER" id="PTHR47958">
    <property type="entry name" value="ATP-DEPENDENT RNA HELICASE DBP3"/>
    <property type="match status" value="1"/>
</dbReference>
<feature type="compositionally biased region" description="Basic residues" evidence="14">
    <location>
        <begin position="38"/>
        <end position="48"/>
    </location>
</feature>
<keyword evidence="8 13" id="KW-0347">Helicase</keyword>
<dbReference type="Gene3D" id="3.40.50.300">
    <property type="entry name" value="P-loop containing nucleotide triphosphate hydrolases"/>
    <property type="match status" value="2"/>
</dbReference>
<keyword evidence="10" id="KW-0539">Nucleus</keyword>
<feature type="compositionally biased region" description="Basic and acidic residues" evidence="14">
    <location>
        <begin position="80"/>
        <end position="101"/>
    </location>
</feature>
<keyword evidence="4" id="KW-0690">Ribosome biogenesis</keyword>
<evidence type="ECO:0000256" key="13">
    <source>
        <dbReference type="RuleBase" id="RU000492"/>
    </source>
</evidence>
<name>A0A8H4LQT2_9HYPO</name>
<dbReference type="InterPro" id="IPR014001">
    <property type="entry name" value="Helicase_ATP-bd"/>
</dbReference>
<dbReference type="SMART" id="SM00487">
    <property type="entry name" value="DEXDc"/>
    <property type="match status" value="1"/>
</dbReference>
<dbReference type="Proteomes" id="UP000557566">
    <property type="component" value="Unassembled WGS sequence"/>
</dbReference>
<evidence type="ECO:0000313" key="18">
    <source>
        <dbReference type="Proteomes" id="UP000557566"/>
    </source>
</evidence>
<feature type="compositionally biased region" description="Basic and acidic residues" evidence="14">
    <location>
        <begin position="22"/>
        <end position="37"/>
    </location>
</feature>
<dbReference type="PROSITE" id="PS00039">
    <property type="entry name" value="DEAD_ATP_HELICASE"/>
    <property type="match status" value="1"/>
</dbReference>
<comment type="subcellular location">
    <subcellularLocation>
        <location evidence="1">Nucleus</location>
        <location evidence="1">Nucleolus</location>
    </subcellularLocation>
</comment>
<organism evidence="17 18">
    <name type="scientific">Ophiocordyceps sinensis</name>
    <dbReference type="NCBI Taxonomy" id="72228"/>
    <lineage>
        <taxon>Eukaryota</taxon>
        <taxon>Fungi</taxon>
        <taxon>Dikarya</taxon>
        <taxon>Ascomycota</taxon>
        <taxon>Pezizomycotina</taxon>
        <taxon>Sordariomycetes</taxon>
        <taxon>Hypocreomycetidae</taxon>
        <taxon>Hypocreales</taxon>
        <taxon>Ophiocordycipitaceae</taxon>
        <taxon>Ophiocordyceps</taxon>
    </lineage>
</organism>
<dbReference type="InterPro" id="IPR011545">
    <property type="entry name" value="DEAD/DEAH_box_helicase_dom"/>
</dbReference>
<evidence type="ECO:0000256" key="12">
    <source>
        <dbReference type="ARBA" id="ARBA00047984"/>
    </source>
</evidence>
<accession>A0A8H4LQT2</accession>
<comment type="catalytic activity">
    <reaction evidence="12">
        <text>ATP + H2O = ADP + phosphate + H(+)</text>
        <dbReference type="Rhea" id="RHEA:13065"/>
        <dbReference type="ChEBI" id="CHEBI:15377"/>
        <dbReference type="ChEBI" id="CHEBI:15378"/>
        <dbReference type="ChEBI" id="CHEBI:30616"/>
        <dbReference type="ChEBI" id="CHEBI:43474"/>
        <dbReference type="ChEBI" id="CHEBI:456216"/>
        <dbReference type="EC" id="3.6.4.13"/>
    </reaction>
</comment>
<feature type="domain" description="Helicase C-terminal" evidence="16">
    <location>
        <begin position="498"/>
        <end position="647"/>
    </location>
</feature>
<protein>
    <recommendedName>
        <fullName evidence="3">RNA helicase</fullName>
        <ecNumber evidence="3">3.6.4.13</ecNumber>
    </recommendedName>
</protein>
<evidence type="ECO:0000256" key="11">
    <source>
        <dbReference type="ARBA" id="ARBA00037449"/>
    </source>
</evidence>
<feature type="region of interest" description="Disordered" evidence="14">
    <location>
        <begin position="1"/>
        <end position="202"/>
    </location>
</feature>
<dbReference type="GO" id="GO:0005524">
    <property type="term" value="F:ATP binding"/>
    <property type="evidence" value="ECO:0007669"/>
    <property type="project" value="UniProtKB-KW"/>
</dbReference>
<dbReference type="EMBL" id="JAAVMX010000012">
    <property type="protein sequence ID" value="KAF4504120.1"/>
    <property type="molecule type" value="Genomic_DNA"/>
</dbReference>
<keyword evidence="18" id="KW-1185">Reference proteome</keyword>
<dbReference type="EC" id="3.6.4.13" evidence="3"/>
<dbReference type="OrthoDB" id="196131at2759"/>
<dbReference type="Pfam" id="PF00271">
    <property type="entry name" value="Helicase_C"/>
    <property type="match status" value="1"/>
</dbReference>
<evidence type="ECO:0000256" key="4">
    <source>
        <dbReference type="ARBA" id="ARBA00022517"/>
    </source>
</evidence>
<feature type="compositionally biased region" description="Basic and acidic residues" evidence="14">
    <location>
        <begin position="117"/>
        <end position="134"/>
    </location>
</feature>
<evidence type="ECO:0000256" key="2">
    <source>
        <dbReference type="ARBA" id="ARBA00009334"/>
    </source>
</evidence>
<feature type="compositionally biased region" description="Acidic residues" evidence="14">
    <location>
        <begin position="102"/>
        <end position="116"/>
    </location>
</feature>
<reference evidence="17 18" key="1">
    <citation type="journal article" date="2020" name="Genome Biol. Evol.">
        <title>A new high-quality draft genome assembly of the Chinese cordyceps Ophiocordyceps sinensis.</title>
        <authorList>
            <person name="Shu R."/>
            <person name="Zhang J."/>
            <person name="Meng Q."/>
            <person name="Zhang H."/>
            <person name="Zhou G."/>
            <person name="Li M."/>
            <person name="Wu P."/>
            <person name="Zhao Y."/>
            <person name="Chen C."/>
            <person name="Qin Q."/>
        </authorList>
    </citation>
    <scope>NUCLEOTIDE SEQUENCE [LARGE SCALE GENOMIC DNA]</scope>
    <source>
        <strain evidence="17 18">IOZ07</strain>
    </source>
</reference>
<evidence type="ECO:0000256" key="5">
    <source>
        <dbReference type="ARBA" id="ARBA00022552"/>
    </source>
</evidence>
<keyword evidence="9 13" id="KW-0067">ATP-binding</keyword>
<feature type="compositionally biased region" description="Basic and acidic residues" evidence="14">
    <location>
        <begin position="63"/>
        <end position="72"/>
    </location>
</feature>
<keyword evidence="6 13" id="KW-0547">Nucleotide-binding</keyword>
<proteinExistence type="inferred from homology"/>
<dbReference type="GO" id="GO:0016787">
    <property type="term" value="F:hydrolase activity"/>
    <property type="evidence" value="ECO:0007669"/>
    <property type="project" value="UniProtKB-KW"/>
</dbReference>
<dbReference type="Pfam" id="PF00270">
    <property type="entry name" value="DEAD"/>
    <property type="match status" value="1"/>
</dbReference>
<comment type="similarity">
    <text evidence="2">Belongs to the DEAD box helicase family. DDX5/DBP2 subfamily.</text>
</comment>
<dbReference type="InterPro" id="IPR000629">
    <property type="entry name" value="RNA-helicase_DEAD-box_CS"/>
</dbReference>
<evidence type="ECO:0000256" key="6">
    <source>
        <dbReference type="ARBA" id="ARBA00022741"/>
    </source>
</evidence>
<dbReference type="FunFam" id="3.40.50.300:FF:000008">
    <property type="entry name" value="ATP-dependent RNA helicase RhlB"/>
    <property type="match status" value="1"/>
</dbReference>
<dbReference type="SUPFAM" id="SSF52540">
    <property type="entry name" value="P-loop containing nucleoside triphosphate hydrolases"/>
    <property type="match status" value="1"/>
</dbReference>
<comment type="caution">
    <text evidence="17">The sequence shown here is derived from an EMBL/GenBank/DDBJ whole genome shotgun (WGS) entry which is preliminary data.</text>
</comment>
<evidence type="ECO:0000256" key="9">
    <source>
        <dbReference type="ARBA" id="ARBA00022840"/>
    </source>
</evidence>
<dbReference type="AlphaFoldDB" id="A0A8H4LQT2"/>
<dbReference type="PROSITE" id="PS51194">
    <property type="entry name" value="HELICASE_CTER"/>
    <property type="match status" value="1"/>
</dbReference>
<dbReference type="PROSITE" id="PS51192">
    <property type="entry name" value="HELICASE_ATP_BIND_1"/>
    <property type="match status" value="1"/>
</dbReference>
<evidence type="ECO:0000256" key="1">
    <source>
        <dbReference type="ARBA" id="ARBA00004604"/>
    </source>
</evidence>
<dbReference type="InterPro" id="IPR001650">
    <property type="entry name" value="Helicase_C-like"/>
</dbReference>